<proteinExistence type="inferred from homology"/>
<comment type="similarity">
    <text evidence="2">Belongs to the G-protein coupled receptor 2 family. Adhesion G-protein coupled receptor (ADGR) subfamily.</text>
</comment>
<dbReference type="GO" id="GO:0005886">
    <property type="term" value="C:plasma membrane"/>
    <property type="evidence" value="ECO:0007669"/>
    <property type="project" value="TreeGrafter"/>
</dbReference>
<feature type="compositionally biased region" description="Basic and acidic residues" evidence="8">
    <location>
        <begin position="792"/>
        <end position="802"/>
    </location>
</feature>
<evidence type="ECO:0000256" key="8">
    <source>
        <dbReference type="SAM" id="MobiDB-lite"/>
    </source>
</evidence>
<dbReference type="PANTHER" id="PTHR45930:SF4">
    <property type="entry name" value="ADHESION G PROTEIN-COUPLED RECEPTOR A3"/>
    <property type="match status" value="1"/>
</dbReference>
<evidence type="ECO:0000313" key="11">
    <source>
        <dbReference type="EMBL" id="KAF6037953.1"/>
    </source>
</evidence>
<evidence type="ECO:0000256" key="7">
    <source>
        <dbReference type="ARBA" id="ARBA00023319"/>
    </source>
</evidence>
<feature type="transmembrane region" description="Helical" evidence="9">
    <location>
        <begin position="305"/>
        <end position="324"/>
    </location>
</feature>
<evidence type="ECO:0000313" key="12">
    <source>
        <dbReference type="Proteomes" id="UP000593567"/>
    </source>
</evidence>
<keyword evidence="12" id="KW-1185">Reference proteome</keyword>
<dbReference type="GO" id="GO:0004930">
    <property type="term" value="F:G protein-coupled receptor activity"/>
    <property type="evidence" value="ECO:0007669"/>
    <property type="project" value="InterPro"/>
</dbReference>
<gene>
    <name evidence="11" type="ORF">EB796_003755</name>
</gene>
<dbReference type="PANTHER" id="PTHR45930">
    <property type="entry name" value="G-PROTEIN COUPLED RECEPTOR 124-LIKE PROTEIN"/>
    <property type="match status" value="1"/>
</dbReference>
<evidence type="ECO:0000256" key="6">
    <source>
        <dbReference type="ARBA" id="ARBA00023170"/>
    </source>
</evidence>
<feature type="compositionally biased region" description="Polar residues" evidence="8">
    <location>
        <begin position="706"/>
        <end position="727"/>
    </location>
</feature>
<keyword evidence="7" id="KW-0393">Immunoglobulin domain</keyword>
<feature type="transmembrane region" description="Helical" evidence="9">
    <location>
        <begin position="237"/>
        <end position="259"/>
    </location>
</feature>
<dbReference type="GO" id="GO:0007166">
    <property type="term" value="P:cell surface receptor signaling pathway"/>
    <property type="evidence" value="ECO:0007669"/>
    <property type="project" value="InterPro"/>
</dbReference>
<feature type="compositionally biased region" description="Polar residues" evidence="8">
    <location>
        <begin position="1062"/>
        <end position="1071"/>
    </location>
</feature>
<evidence type="ECO:0000256" key="5">
    <source>
        <dbReference type="ARBA" id="ARBA00023136"/>
    </source>
</evidence>
<feature type="compositionally biased region" description="Basic and acidic residues" evidence="8">
    <location>
        <begin position="912"/>
        <end position="921"/>
    </location>
</feature>
<dbReference type="AlphaFoldDB" id="A0A7J7KI90"/>
<organism evidence="11 12">
    <name type="scientific">Bugula neritina</name>
    <name type="common">Brown bryozoan</name>
    <name type="synonym">Sertularia neritina</name>
    <dbReference type="NCBI Taxonomy" id="10212"/>
    <lineage>
        <taxon>Eukaryota</taxon>
        <taxon>Metazoa</taxon>
        <taxon>Spiralia</taxon>
        <taxon>Lophotrochozoa</taxon>
        <taxon>Bryozoa</taxon>
        <taxon>Gymnolaemata</taxon>
        <taxon>Cheilostomatida</taxon>
        <taxon>Flustrina</taxon>
        <taxon>Buguloidea</taxon>
        <taxon>Bugulidae</taxon>
        <taxon>Bugula</taxon>
    </lineage>
</organism>
<dbReference type="Gene3D" id="1.20.1070.10">
    <property type="entry name" value="Rhodopsin 7-helix transmembrane proteins"/>
    <property type="match status" value="1"/>
</dbReference>
<feature type="region of interest" description="Disordered" evidence="8">
    <location>
        <begin position="638"/>
        <end position="936"/>
    </location>
</feature>
<feature type="compositionally biased region" description="Basic residues" evidence="8">
    <location>
        <begin position="830"/>
        <end position="849"/>
    </location>
</feature>
<comment type="subcellular location">
    <subcellularLocation>
        <location evidence="1">Membrane</location>
        <topology evidence="1">Multi-pass membrane protein</topology>
    </subcellularLocation>
</comment>
<feature type="domain" description="G-protein coupled receptors family 2 profile 2" evidence="10">
    <location>
        <begin position="233"/>
        <end position="524"/>
    </location>
</feature>
<feature type="transmembrane region" description="Helical" evidence="9">
    <location>
        <begin position="392"/>
        <end position="410"/>
    </location>
</feature>
<dbReference type="EMBL" id="VXIV02000494">
    <property type="protein sequence ID" value="KAF6037953.1"/>
    <property type="molecule type" value="Genomic_DNA"/>
</dbReference>
<keyword evidence="6" id="KW-0675">Receptor</keyword>
<feature type="transmembrane region" description="Helical" evidence="9">
    <location>
        <begin position="271"/>
        <end position="293"/>
    </location>
</feature>
<dbReference type="InterPro" id="IPR000203">
    <property type="entry name" value="GPS"/>
</dbReference>
<feature type="compositionally biased region" description="Basic and acidic residues" evidence="8">
    <location>
        <begin position="638"/>
        <end position="647"/>
    </location>
</feature>
<name>A0A7J7KI90_BUGNE</name>
<feature type="compositionally biased region" description="Polar residues" evidence="8">
    <location>
        <begin position="737"/>
        <end position="750"/>
    </location>
</feature>
<dbReference type="InterPro" id="IPR051963">
    <property type="entry name" value="Adhesion_GPCR_A"/>
</dbReference>
<dbReference type="InterPro" id="IPR000832">
    <property type="entry name" value="GPCR_2_secretin-like"/>
</dbReference>
<comment type="caution">
    <text evidence="11">The sequence shown here is derived from an EMBL/GenBank/DDBJ whole genome shotgun (WGS) entry which is preliminary data.</text>
</comment>
<dbReference type="SUPFAM" id="SSF81321">
    <property type="entry name" value="Family A G protein-coupled receptor-like"/>
    <property type="match status" value="1"/>
</dbReference>
<accession>A0A7J7KI90</accession>
<feature type="compositionally biased region" description="Basic residues" evidence="8">
    <location>
        <begin position="877"/>
        <end position="894"/>
    </location>
</feature>
<protein>
    <recommendedName>
        <fullName evidence="10">G-protein coupled receptors family 2 profile 2 domain-containing protein</fullName>
    </recommendedName>
</protein>
<dbReference type="OrthoDB" id="10031018at2759"/>
<evidence type="ECO:0000256" key="3">
    <source>
        <dbReference type="ARBA" id="ARBA00022692"/>
    </source>
</evidence>
<feature type="transmembrane region" description="Helical" evidence="9">
    <location>
        <begin position="500"/>
        <end position="522"/>
    </location>
</feature>
<keyword evidence="3 9" id="KW-0812">Transmembrane</keyword>
<dbReference type="Proteomes" id="UP000593567">
    <property type="component" value="Unassembled WGS sequence"/>
</dbReference>
<feature type="compositionally biased region" description="Low complexity" evidence="8">
    <location>
        <begin position="925"/>
        <end position="936"/>
    </location>
</feature>
<feature type="transmembrane region" description="Helical" evidence="9">
    <location>
        <begin position="352"/>
        <end position="372"/>
    </location>
</feature>
<feature type="compositionally biased region" description="Basic and acidic residues" evidence="8">
    <location>
        <begin position="815"/>
        <end position="829"/>
    </location>
</feature>
<dbReference type="Pfam" id="PF00002">
    <property type="entry name" value="7tm_2"/>
    <property type="match status" value="1"/>
</dbReference>
<keyword evidence="4 9" id="KW-1133">Transmembrane helix</keyword>
<feature type="transmembrane region" description="Helical" evidence="9">
    <location>
        <begin position="465"/>
        <end position="488"/>
    </location>
</feature>
<keyword evidence="5 9" id="KW-0472">Membrane</keyword>
<reference evidence="11" key="1">
    <citation type="submission" date="2020-06" db="EMBL/GenBank/DDBJ databases">
        <title>Draft genome of Bugula neritina, a colonial animal packing powerful symbionts and potential medicines.</title>
        <authorList>
            <person name="Rayko M."/>
        </authorList>
    </citation>
    <scope>NUCLEOTIDE SEQUENCE [LARGE SCALE GENOMIC DNA]</scope>
    <source>
        <strain evidence="11">Kwan_BN1</strain>
    </source>
</reference>
<feature type="compositionally biased region" description="Basic residues" evidence="8">
    <location>
        <begin position="683"/>
        <end position="693"/>
    </location>
</feature>
<evidence type="ECO:0000256" key="9">
    <source>
        <dbReference type="SAM" id="Phobius"/>
    </source>
</evidence>
<evidence type="ECO:0000256" key="1">
    <source>
        <dbReference type="ARBA" id="ARBA00004141"/>
    </source>
</evidence>
<feature type="region of interest" description="Disordered" evidence="8">
    <location>
        <begin position="1030"/>
        <end position="1071"/>
    </location>
</feature>
<dbReference type="Pfam" id="PF01825">
    <property type="entry name" value="GPS"/>
    <property type="match status" value="1"/>
</dbReference>
<sequence length="1071" mass="120872">MRANLETVVNYMLDKQSDYSLYMDNIAMQSRKYTPTTSFIGLLCTALQISKTAKTYLPNNFYCIDQAATPDFAKSKNQKVDALIHIPADVVVLVPTPRYFKLMTIIYRSDHLYPSNTTGTPSPSSKYFIPSPVISTRVIGTEVRGLSSTPLTVALPRQDYVDRVPNVQAVSWDSTNQSWRRDGCRISNTLGLTNHNLSIIECDHMASYSLLQERLKAEADKEFVDHVGWFFVHRPQFYVGAFFLCLCLITVLLTYTCTYRTILLSKKLKHSIINTCLSVLLLKLVFILGIKTYNDIGCKVFGMAIHYFSLTTVFWLTVTTWNIYKKMSGRSHRHLPTEDGAAPLPPNPMLKFYLFAWGVPIIVCGITGAVSIEFYQNKFYCFVHWSPGLLSYYGPVGLFFLINCILYICICSSKHNQHTKVYIDDMLETTADSCLDTHNMDDSMSNNGSEKSSVADAEYRPLTQLAGIVLFLLLYLCMWAGGAASIVLPSLPNMEQLDIILSYFYMILCVVFGIFLVVFYCFARNDTRAMWQVCHKNDLDSDATPPRSNTNINVISHANAHKGFKHDDDSSSSLKASSTANQPNPLLQIMQYHKKSSMMSHSMTDSHRADSSVQGAPDDGPVFFNAHQNGVAKRYWERKRNSRDRSMNHSMMSVPETGRVHTHSPTNTEPGQHMSIEIQIKSHNSKQAKRHRLGSTNSEPADVRNKVNQSMGKSSHQLHTSSYSAHNGRQREPTIGQCRTPSESGRNTPQFYRYPPDMWQSSVPRNPGHAVQRTISPSIRPCGYMKPPSLQYERDSGRRKPLSEQAYVHTNYMRSMRDSEDNSDDESHYSHRSKRSSHRSGRHRHRQQRQHMEAEGRKPAPSALNESYASLQSHSTARSHHSSRSGRSTARKNKAYNGGAEERPLLQISQSAEHEADDGSDKLNINHSSSDNNSSHYACASLHESKELNNTNLQLSANTAFKLSLPEERIYENAHNIVSHEKPVYTNLEELRQRVAAKRALQSPETADGYELPVYENLFSLNEYDTLRKQKHHANKGLPLPPQSPAMRVSPPQCSAAPPSNLHGTNCDSSL</sequence>
<dbReference type="InterPro" id="IPR017981">
    <property type="entry name" value="GPCR_2-like_7TM"/>
</dbReference>
<evidence type="ECO:0000256" key="4">
    <source>
        <dbReference type="ARBA" id="ARBA00022989"/>
    </source>
</evidence>
<evidence type="ECO:0000259" key="10">
    <source>
        <dbReference type="PROSITE" id="PS50261"/>
    </source>
</evidence>
<dbReference type="PROSITE" id="PS50261">
    <property type="entry name" value="G_PROTEIN_RECEP_F2_4"/>
    <property type="match status" value="1"/>
</dbReference>
<feature type="region of interest" description="Disordered" evidence="8">
    <location>
        <begin position="597"/>
        <end position="618"/>
    </location>
</feature>
<evidence type="ECO:0000256" key="2">
    <source>
        <dbReference type="ARBA" id="ARBA00007343"/>
    </source>
</evidence>